<comment type="caution">
    <text evidence="2">The sequence shown here is derived from an EMBL/GenBank/DDBJ whole genome shotgun (WGS) entry which is preliminary data.</text>
</comment>
<proteinExistence type="predicted"/>
<sequence length="134" mass="15339">MGDLFTQRYCDVHSLSDSEYAWFALTYLLERHALLIRVTPTMYISDARAKLRTLPLLADASDLPTFEDYGADEDDCIDEWLSIYNEGLEERGYSLVELVDDETEEMHLVCVPLCVTEELACLARSAGQEISRYE</sequence>
<name>A0A3P1SE49_9ACTO</name>
<reference evidence="2 3" key="1">
    <citation type="submission" date="2018-11" db="EMBL/GenBank/DDBJ databases">
        <title>Genomes From Bacteria Associated with the Canine Oral Cavity: a Test Case for Automated Genome-Based Taxonomic Assignment.</title>
        <authorList>
            <person name="Coil D.A."/>
            <person name="Jospin G."/>
            <person name="Darling A.E."/>
            <person name="Wallis C."/>
            <person name="Davis I.J."/>
            <person name="Harris S."/>
            <person name="Eisen J.A."/>
            <person name="Holcombe L.J."/>
            <person name="O'Flynn C."/>
        </authorList>
    </citation>
    <scope>NUCLEOTIDE SEQUENCE [LARGE SCALE GENOMIC DNA]</scope>
    <source>
        <strain evidence="2 3">OH770</strain>
    </source>
</reference>
<organism evidence="2 3">
    <name type="scientific">Schaalia canis</name>
    <dbReference type="NCBI Taxonomy" id="100469"/>
    <lineage>
        <taxon>Bacteria</taxon>
        <taxon>Bacillati</taxon>
        <taxon>Actinomycetota</taxon>
        <taxon>Actinomycetes</taxon>
        <taxon>Actinomycetales</taxon>
        <taxon>Actinomycetaceae</taxon>
        <taxon>Schaalia</taxon>
    </lineage>
</organism>
<protein>
    <recommendedName>
        <fullName evidence="1">DUF6630 domain-containing protein</fullName>
    </recommendedName>
</protein>
<evidence type="ECO:0000313" key="3">
    <source>
        <dbReference type="Proteomes" id="UP000280444"/>
    </source>
</evidence>
<dbReference type="InterPro" id="IPR046582">
    <property type="entry name" value="DUF6630"/>
</dbReference>
<evidence type="ECO:0000313" key="2">
    <source>
        <dbReference type="EMBL" id="RRC95180.1"/>
    </source>
</evidence>
<gene>
    <name evidence="2" type="ORF">EII11_07200</name>
</gene>
<dbReference type="Pfam" id="PF20335">
    <property type="entry name" value="DUF6630"/>
    <property type="match status" value="1"/>
</dbReference>
<dbReference type="EMBL" id="RQZF01000006">
    <property type="protein sequence ID" value="RRC95180.1"/>
    <property type="molecule type" value="Genomic_DNA"/>
</dbReference>
<accession>A0A3P1SE49</accession>
<evidence type="ECO:0000259" key="1">
    <source>
        <dbReference type="Pfam" id="PF20335"/>
    </source>
</evidence>
<keyword evidence="3" id="KW-1185">Reference proteome</keyword>
<dbReference type="AlphaFoldDB" id="A0A3P1SE49"/>
<dbReference type="Proteomes" id="UP000280444">
    <property type="component" value="Unassembled WGS sequence"/>
</dbReference>
<feature type="domain" description="DUF6630" evidence="1">
    <location>
        <begin position="14"/>
        <end position="131"/>
    </location>
</feature>